<dbReference type="PROSITE" id="PS51645">
    <property type="entry name" value="PHR_CRY_ALPHA_BETA"/>
    <property type="match status" value="1"/>
</dbReference>
<name>A0A0C5BZH8_9ARCH</name>
<feature type="site" description="Electron transfer via tryptophanyl radical" evidence="5">
    <location>
        <position position="305"/>
    </location>
</feature>
<dbReference type="SUPFAM" id="SSF52425">
    <property type="entry name" value="Cryptochrome/photolyase, N-terminal domain"/>
    <property type="match status" value="1"/>
</dbReference>
<feature type="binding site" evidence="4">
    <location>
        <begin position="371"/>
        <end position="373"/>
    </location>
    <ligand>
        <name>FAD</name>
        <dbReference type="ChEBI" id="CHEBI:57692"/>
    </ligand>
</feature>
<evidence type="ECO:0000256" key="3">
    <source>
        <dbReference type="ARBA" id="ARBA00022991"/>
    </source>
</evidence>
<keyword evidence="3 6" id="KW-0157">Chromophore</keyword>
<keyword evidence="9" id="KW-1185">Reference proteome</keyword>
<dbReference type="AlphaFoldDB" id="A0A0C5BZH8"/>
<keyword evidence="1 4" id="KW-0285">Flavoprotein</keyword>
<dbReference type="InterPro" id="IPR036134">
    <property type="entry name" value="Crypto/Photolyase_FAD-like_sf"/>
</dbReference>
<reference evidence="9" key="1">
    <citation type="submission" date="2015-02" db="EMBL/GenBank/DDBJ databases">
        <title>Characterization of two novel Thaumarchaeota isolated from the Northern Adriatic Sea.</title>
        <authorList>
            <person name="Bayer B."/>
            <person name="Vojvoda J."/>
            <person name="Offre P."/>
            <person name="Srivastava A."/>
            <person name="Elisabeth N."/>
            <person name="Garcia J.A.L."/>
            <person name="Schleper C."/>
            <person name="Herndl G.J."/>
        </authorList>
    </citation>
    <scope>NUCLEOTIDE SEQUENCE [LARGE SCALE GENOMIC DNA]</scope>
    <source>
        <strain evidence="9">D3C</strain>
    </source>
</reference>
<dbReference type="RefSeq" id="WP_148703249.1">
    <property type="nucleotide sequence ID" value="NZ_CP010868.1"/>
</dbReference>
<evidence type="ECO:0000313" key="9">
    <source>
        <dbReference type="Proteomes" id="UP000032027"/>
    </source>
</evidence>
<feature type="site" description="Electron transfer via tryptophanyl radical" evidence="5">
    <location>
        <position position="358"/>
    </location>
</feature>
<dbReference type="KEGG" id="nid:NPIRD3C_1188"/>
<dbReference type="InterPro" id="IPR006050">
    <property type="entry name" value="DNA_photolyase_N"/>
</dbReference>
<evidence type="ECO:0000256" key="6">
    <source>
        <dbReference type="RuleBase" id="RU004182"/>
    </source>
</evidence>
<comment type="similarity">
    <text evidence="6">Belongs to the DNA photolyase family.</text>
</comment>
<dbReference type="STRING" id="1582439.NPIRD3C_1188"/>
<dbReference type="Pfam" id="PF03441">
    <property type="entry name" value="FAD_binding_7"/>
    <property type="match status" value="1"/>
</dbReference>
<gene>
    <name evidence="8" type="primary">phr</name>
    <name evidence="8" type="ORF">NPIRD3C_1188</name>
</gene>
<organism evidence="8 9">
    <name type="scientific">Nitrosopumilus piranensis</name>
    <dbReference type="NCBI Taxonomy" id="1582439"/>
    <lineage>
        <taxon>Archaea</taxon>
        <taxon>Nitrososphaerota</taxon>
        <taxon>Nitrososphaeria</taxon>
        <taxon>Nitrosopumilales</taxon>
        <taxon>Nitrosopumilaceae</taxon>
        <taxon>Nitrosopumilus</taxon>
    </lineage>
</organism>
<dbReference type="GO" id="GO:0003677">
    <property type="term" value="F:DNA binding"/>
    <property type="evidence" value="ECO:0007669"/>
    <property type="project" value="TreeGrafter"/>
</dbReference>
<accession>A0A0C5BZH8</accession>
<evidence type="ECO:0000256" key="4">
    <source>
        <dbReference type="PIRSR" id="PIRSR602081-1"/>
    </source>
</evidence>
<dbReference type="GO" id="GO:0006139">
    <property type="term" value="P:nucleobase-containing compound metabolic process"/>
    <property type="evidence" value="ECO:0007669"/>
    <property type="project" value="UniProtKB-ARBA"/>
</dbReference>
<dbReference type="Pfam" id="PF00875">
    <property type="entry name" value="DNA_photolyase"/>
    <property type="match status" value="1"/>
</dbReference>
<dbReference type="GO" id="GO:0003904">
    <property type="term" value="F:deoxyribodipyrimidine photo-lyase activity"/>
    <property type="evidence" value="ECO:0007669"/>
    <property type="project" value="TreeGrafter"/>
</dbReference>
<evidence type="ECO:0000256" key="2">
    <source>
        <dbReference type="ARBA" id="ARBA00022827"/>
    </source>
</evidence>
<feature type="site" description="Electron transfer via tryptophanyl radical" evidence="5">
    <location>
        <position position="381"/>
    </location>
</feature>
<sequence length="465" mass="54961">MSEFSEKTKYKRTLFIFRRDLRKIDNSGLIAASKTSLEVIPAFIIDPLLIKKSNRKFSEFRMQFLKDCICELNEQLLDSKSHLHIFSGHPKKIILDLITDCKIDAIFVNRDYTPFSKKRDKEIKRICEENKIDFVIADDILLHDVDTIKTGKGEPYKIFTAFFSKAKELPIRQPQKYNFSNLSDAKIKSETTIENISELKIKRNSLQQKGGRESCLERLENIKNLVDYDEKRNFPAINGTSLLSAHNKFGTCSIREIYEVCINTLGPNHTIIRELYWRDFFTYLMHHFQYTFSKEFNKNFQKIKWHKDKKYFLKWCKGQTGFPIVDAGMRELNQTGFMHNRVRMIVASFLTKDMHIDWRLGEKYFATKLIDYDPCVNIGNWQWAASTGCDAQPWFRIFNPWIQQKKFDPNCTYIKKWIPELKELPAKNIHLLWKSFPKNSSYPKPILEHKSESQKSKEIFKMCTV</sequence>
<evidence type="ECO:0000256" key="5">
    <source>
        <dbReference type="PIRSR" id="PIRSR602081-2"/>
    </source>
</evidence>
<dbReference type="InterPro" id="IPR036155">
    <property type="entry name" value="Crypto/Photolyase_N_sf"/>
</dbReference>
<dbReference type="EMBL" id="CP010868">
    <property type="protein sequence ID" value="AJM92400.1"/>
    <property type="molecule type" value="Genomic_DNA"/>
</dbReference>
<dbReference type="PRINTS" id="PR00147">
    <property type="entry name" value="DNAPHOTLYASE"/>
</dbReference>
<evidence type="ECO:0000256" key="1">
    <source>
        <dbReference type="ARBA" id="ARBA00022630"/>
    </source>
</evidence>
<dbReference type="PATRIC" id="fig|1582439.9.peg.1223"/>
<protein>
    <submittedName>
        <fullName evidence="8">Deoxyribodipyrimidine photo-lyase</fullName>
    </submittedName>
</protein>
<dbReference type="Gene3D" id="1.10.579.10">
    <property type="entry name" value="DNA Cyclobutane Dipyrimidine Photolyase, subunit A, domain 3"/>
    <property type="match status" value="1"/>
</dbReference>
<reference evidence="8 9" key="3">
    <citation type="journal article" date="2019" name="Int. J. Syst. Evol. Microbiol.">
        <title>Nitrosopumilus adriaticus sp. nov. and Nitrosopumilus piranensis sp. nov., two ammonia-oxidizing archaea from the Adriatic Sea and members of the class Nitrososphaeria.</title>
        <authorList>
            <person name="Bayer B."/>
            <person name="Vojvoda J."/>
            <person name="Reinthaler T."/>
            <person name="Reyes C."/>
            <person name="Pinto M."/>
            <person name="Herndl G.J."/>
        </authorList>
    </citation>
    <scope>NUCLEOTIDE SEQUENCE [LARGE SCALE GENOMIC DNA]</scope>
    <source>
        <strain evidence="8 9">D3C</strain>
    </source>
</reference>
<dbReference type="Gene3D" id="3.40.50.620">
    <property type="entry name" value="HUPs"/>
    <property type="match status" value="1"/>
</dbReference>
<dbReference type="GO" id="GO:0006950">
    <property type="term" value="P:response to stress"/>
    <property type="evidence" value="ECO:0007669"/>
    <property type="project" value="UniProtKB-ARBA"/>
</dbReference>
<dbReference type="GO" id="GO:0071949">
    <property type="term" value="F:FAD binding"/>
    <property type="evidence" value="ECO:0007669"/>
    <property type="project" value="TreeGrafter"/>
</dbReference>
<dbReference type="InterPro" id="IPR005101">
    <property type="entry name" value="Cryptochr/Photolyase_FAD-bd"/>
</dbReference>
<dbReference type="InterPro" id="IPR014729">
    <property type="entry name" value="Rossmann-like_a/b/a_fold"/>
</dbReference>
<evidence type="ECO:0000259" key="7">
    <source>
        <dbReference type="PROSITE" id="PS51645"/>
    </source>
</evidence>
<dbReference type="Gene3D" id="1.25.40.80">
    <property type="match status" value="1"/>
</dbReference>
<evidence type="ECO:0000313" key="8">
    <source>
        <dbReference type="EMBL" id="AJM92400.1"/>
    </source>
</evidence>
<keyword evidence="8" id="KW-0456">Lyase</keyword>
<reference evidence="8 9" key="2">
    <citation type="journal article" date="2016" name="ISME J.">
        <title>Physiological and genomic characterization of two novel marine thaumarchaeal strains indicates niche differentiation.</title>
        <authorList>
            <person name="Bayer B."/>
            <person name="Vojvoda J."/>
            <person name="Offre P."/>
            <person name="Alves R.J."/>
            <person name="Elisabeth N.H."/>
            <person name="Garcia J.A."/>
            <person name="Volland J.M."/>
            <person name="Srivastava A."/>
            <person name="Schleper C."/>
            <person name="Herndl G.J."/>
        </authorList>
    </citation>
    <scope>NUCLEOTIDE SEQUENCE [LARGE SCALE GENOMIC DNA]</scope>
    <source>
        <strain evidence="8 9">D3C</strain>
    </source>
</reference>
<feature type="binding site" evidence="4">
    <location>
        <begin position="274"/>
        <end position="281"/>
    </location>
    <ligand>
        <name>FAD</name>
        <dbReference type="ChEBI" id="CHEBI:57692"/>
    </ligand>
</feature>
<feature type="binding site" evidence="4">
    <location>
        <position position="228"/>
    </location>
    <ligand>
        <name>FAD</name>
        <dbReference type="ChEBI" id="CHEBI:57692"/>
    </ligand>
</feature>
<dbReference type="InterPro" id="IPR002081">
    <property type="entry name" value="Cryptochrome/DNA_photolyase_1"/>
</dbReference>
<dbReference type="PROSITE" id="PS00394">
    <property type="entry name" value="DNA_PHOTOLYASES_1_1"/>
    <property type="match status" value="1"/>
</dbReference>
<dbReference type="GeneID" id="41600330"/>
<dbReference type="HOGENOM" id="CLU_010348_2_2_2"/>
<dbReference type="PANTHER" id="PTHR11455:SF9">
    <property type="entry name" value="CRYPTOCHROME CIRCADIAN CLOCK 5 ISOFORM X1"/>
    <property type="match status" value="1"/>
</dbReference>
<proteinExistence type="inferred from homology"/>
<dbReference type="SUPFAM" id="SSF48173">
    <property type="entry name" value="Cryptochrome/photolyase FAD-binding domain"/>
    <property type="match status" value="1"/>
</dbReference>
<feature type="domain" description="Photolyase/cryptochrome alpha/beta" evidence="7">
    <location>
        <begin position="11"/>
        <end position="142"/>
    </location>
</feature>
<dbReference type="InterPro" id="IPR018394">
    <property type="entry name" value="DNA_photolyase_1_CS_C"/>
</dbReference>
<dbReference type="OrthoDB" id="11721at2157"/>
<comment type="cofactor">
    <cofactor evidence="4">
        <name>FAD</name>
        <dbReference type="ChEBI" id="CHEBI:57692"/>
    </cofactor>
    <text evidence="4">Binds 1 FAD per subunit.</text>
</comment>
<dbReference type="PANTHER" id="PTHR11455">
    <property type="entry name" value="CRYPTOCHROME"/>
    <property type="match status" value="1"/>
</dbReference>
<dbReference type="Proteomes" id="UP000032027">
    <property type="component" value="Chromosome"/>
</dbReference>
<feature type="binding site" evidence="4">
    <location>
        <begin position="240"/>
        <end position="244"/>
    </location>
    <ligand>
        <name>FAD</name>
        <dbReference type="ChEBI" id="CHEBI:57692"/>
    </ligand>
</feature>
<keyword evidence="2 4" id="KW-0274">FAD</keyword>